<evidence type="ECO:0000313" key="6">
    <source>
        <dbReference type="EMBL" id="CAF4082116.1"/>
    </source>
</evidence>
<evidence type="ECO:0000259" key="2">
    <source>
        <dbReference type="Pfam" id="PF23572"/>
    </source>
</evidence>
<dbReference type="InterPro" id="IPR004993">
    <property type="entry name" value="GH3"/>
</dbReference>
<dbReference type="Pfam" id="PF23571">
    <property type="entry name" value="GH3_M"/>
    <property type="match status" value="1"/>
</dbReference>
<feature type="domain" description="GH3 C-terminal" evidence="2">
    <location>
        <begin position="484"/>
        <end position="612"/>
    </location>
</feature>
<dbReference type="PANTHER" id="PTHR31901:SF9">
    <property type="entry name" value="GH3 DOMAIN-CONTAINING PROTEIN"/>
    <property type="match status" value="1"/>
</dbReference>
<gene>
    <name evidence="5" type="ORF">BYL167_LOCUS17526</name>
    <name evidence="4" type="ORF">CJN711_LOCUS29253</name>
    <name evidence="6" type="ORF">GIL414_LOCUS16128</name>
    <name evidence="3" type="ORF">KQP761_LOCUS14612</name>
</gene>
<proteinExistence type="predicted"/>
<dbReference type="Proteomes" id="UP000681967">
    <property type="component" value="Unassembled WGS sequence"/>
</dbReference>
<dbReference type="PANTHER" id="PTHR31901">
    <property type="entry name" value="GH3 DOMAIN-CONTAINING PROTEIN"/>
    <property type="match status" value="1"/>
</dbReference>
<evidence type="ECO:0000313" key="7">
    <source>
        <dbReference type="Proteomes" id="UP000663834"/>
    </source>
</evidence>
<dbReference type="AlphaFoldDB" id="A0A815T9N7"/>
<dbReference type="GO" id="GO:0016881">
    <property type="term" value="F:acid-amino acid ligase activity"/>
    <property type="evidence" value="ECO:0007669"/>
    <property type="project" value="TreeGrafter"/>
</dbReference>
<dbReference type="EMBL" id="CAJNOV010013866">
    <property type="protein sequence ID" value="CAF1534278.1"/>
    <property type="molecule type" value="Genomic_DNA"/>
</dbReference>
<evidence type="ECO:0000313" key="5">
    <source>
        <dbReference type="EMBL" id="CAF4071141.1"/>
    </source>
</evidence>
<accession>A0A815T9N7</accession>
<dbReference type="GO" id="GO:0005737">
    <property type="term" value="C:cytoplasm"/>
    <property type="evidence" value="ECO:0007669"/>
    <property type="project" value="TreeGrafter"/>
</dbReference>
<protein>
    <submittedName>
        <fullName evidence="3">Uncharacterized protein</fullName>
    </submittedName>
</protein>
<sequence>MDPSSQESNRNPFVTYYHSSLCKLQPTNNDLLKEILQKNYLCTFFMDRSMSCLLTHSTAAGEDQYEWIDEFRKKFPLTSYEDYRAYMDRMINEGEKNLLSAENVVYFSLSSGTTAKMKTFSLTSTTMKKVSESMQLGHYIVRRSFPSTSFSSPKQRSFVLLSSKKSDSFERSKHGIPIGPISQFMSAVPSFSQNYPLVPTDNTLGLDTIEEITDFETSVFIQLVFALATRNIYSYTVTFASGFIRTVKIIENYYEEISDCISTNNFEHSSLVQKNISDLNLILILNQKLNEVIVEHGGETYRKERVTHIRNECSKKNDPGILHRLWPTLMYACTAVGSTFAIYKDKAQFYCGERVHLINLIMYGASEGCFGSLASVHTDEYFLLPTHAFFEFIKEEDIQQAQPETLLISEIEPGNRYELVCTTDAGLVRYRMGDVVNCTRLLCRADNLVPLPKEPVEIPRIPLVSLAYRFGTLLSIYGERTNEQHVMNALQQTIHQWREQGIPVKFHDFTSYRNLNASPAKYVIFLELIADPECMIDSEQIQLLKNTANEKVEKQLCEANQNYLDSRHKAMLGPLDCILVRSGTFTRFLGKFLQMDGVSPLQVKPHRILKTEHHFQFFCDNRIEQSFF</sequence>
<evidence type="ECO:0000313" key="3">
    <source>
        <dbReference type="EMBL" id="CAF1500808.1"/>
    </source>
</evidence>
<name>A0A815T9N7_9BILA</name>
<evidence type="ECO:0000313" key="4">
    <source>
        <dbReference type="EMBL" id="CAF1534278.1"/>
    </source>
</evidence>
<dbReference type="Proteomes" id="UP000663834">
    <property type="component" value="Unassembled WGS sequence"/>
</dbReference>
<dbReference type="Proteomes" id="UP000681720">
    <property type="component" value="Unassembled WGS sequence"/>
</dbReference>
<evidence type="ECO:0000259" key="1">
    <source>
        <dbReference type="Pfam" id="PF23571"/>
    </source>
</evidence>
<comment type="caution">
    <text evidence="3">The sequence shown here is derived from an EMBL/GenBank/DDBJ whole genome shotgun (WGS) entry which is preliminary data.</text>
</comment>
<dbReference type="OrthoDB" id="10004661at2759"/>
<dbReference type="Proteomes" id="UP000663855">
    <property type="component" value="Unassembled WGS sequence"/>
</dbReference>
<dbReference type="InterPro" id="IPR055378">
    <property type="entry name" value="GH3_C"/>
</dbReference>
<dbReference type="Pfam" id="PF23572">
    <property type="entry name" value="GH3_C"/>
    <property type="match status" value="1"/>
</dbReference>
<organism evidence="3 7">
    <name type="scientific">Rotaria magnacalcarata</name>
    <dbReference type="NCBI Taxonomy" id="392030"/>
    <lineage>
        <taxon>Eukaryota</taxon>
        <taxon>Metazoa</taxon>
        <taxon>Spiralia</taxon>
        <taxon>Gnathifera</taxon>
        <taxon>Rotifera</taxon>
        <taxon>Eurotatoria</taxon>
        <taxon>Bdelloidea</taxon>
        <taxon>Philodinida</taxon>
        <taxon>Philodinidae</taxon>
        <taxon>Rotaria</taxon>
    </lineage>
</organism>
<dbReference type="EMBL" id="CAJOBJ010007280">
    <property type="protein sequence ID" value="CAF4082116.1"/>
    <property type="molecule type" value="Genomic_DNA"/>
</dbReference>
<dbReference type="Pfam" id="PF03321">
    <property type="entry name" value="GH3"/>
    <property type="match status" value="1"/>
</dbReference>
<dbReference type="EMBL" id="CAJNOW010006973">
    <property type="protein sequence ID" value="CAF1500808.1"/>
    <property type="molecule type" value="Genomic_DNA"/>
</dbReference>
<dbReference type="EMBL" id="CAJOBH010006961">
    <property type="protein sequence ID" value="CAF4071141.1"/>
    <property type="molecule type" value="Genomic_DNA"/>
</dbReference>
<feature type="domain" description="GH3 middle" evidence="1">
    <location>
        <begin position="381"/>
        <end position="441"/>
    </location>
</feature>
<reference evidence="3" key="1">
    <citation type="submission" date="2021-02" db="EMBL/GenBank/DDBJ databases">
        <authorList>
            <person name="Nowell W R."/>
        </authorList>
    </citation>
    <scope>NUCLEOTIDE SEQUENCE</scope>
</reference>
<dbReference type="InterPro" id="IPR055377">
    <property type="entry name" value="GH3_M"/>
</dbReference>